<keyword evidence="2 7" id="KW-0812">Transmembrane</keyword>
<gene>
    <name evidence="9" type="ORF">QBC46DRAFT_420451</name>
</gene>
<name>A0AAN6MZ42_9PEZI</name>
<evidence type="ECO:0000256" key="7">
    <source>
        <dbReference type="SAM" id="Phobius"/>
    </source>
</evidence>
<dbReference type="PANTHER" id="PTHR33048:SF129">
    <property type="entry name" value="INTEGRAL MEMBRANE PROTEIN-RELATED"/>
    <property type="match status" value="1"/>
</dbReference>
<dbReference type="PANTHER" id="PTHR33048">
    <property type="entry name" value="PTH11-LIKE INTEGRAL MEMBRANE PROTEIN (AFU_ORTHOLOGUE AFUA_5G11245)"/>
    <property type="match status" value="1"/>
</dbReference>
<keyword evidence="3 7" id="KW-1133">Transmembrane helix</keyword>
<dbReference type="InterPro" id="IPR049326">
    <property type="entry name" value="Rhodopsin_dom_fungi"/>
</dbReference>
<organism evidence="9 10">
    <name type="scientific">Diplogelasinospora grovesii</name>
    <dbReference type="NCBI Taxonomy" id="303347"/>
    <lineage>
        <taxon>Eukaryota</taxon>
        <taxon>Fungi</taxon>
        <taxon>Dikarya</taxon>
        <taxon>Ascomycota</taxon>
        <taxon>Pezizomycotina</taxon>
        <taxon>Sordariomycetes</taxon>
        <taxon>Sordariomycetidae</taxon>
        <taxon>Sordariales</taxon>
        <taxon>Diplogelasinosporaceae</taxon>
        <taxon>Diplogelasinospora</taxon>
    </lineage>
</organism>
<proteinExistence type="inferred from homology"/>
<feature type="transmembrane region" description="Helical" evidence="7">
    <location>
        <begin position="130"/>
        <end position="156"/>
    </location>
</feature>
<feature type="transmembrane region" description="Helical" evidence="7">
    <location>
        <begin position="15"/>
        <end position="35"/>
    </location>
</feature>
<protein>
    <recommendedName>
        <fullName evidence="8">Rhodopsin domain-containing protein</fullName>
    </recommendedName>
</protein>
<accession>A0AAN6MZ42</accession>
<feature type="transmembrane region" description="Helical" evidence="7">
    <location>
        <begin position="97"/>
        <end position="118"/>
    </location>
</feature>
<dbReference type="GO" id="GO:0016020">
    <property type="term" value="C:membrane"/>
    <property type="evidence" value="ECO:0007669"/>
    <property type="project" value="UniProtKB-SubCell"/>
</dbReference>
<evidence type="ECO:0000256" key="3">
    <source>
        <dbReference type="ARBA" id="ARBA00022989"/>
    </source>
</evidence>
<keyword evidence="10" id="KW-1185">Reference proteome</keyword>
<dbReference type="Pfam" id="PF20684">
    <property type="entry name" value="Fung_rhodopsin"/>
    <property type="match status" value="1"/>
</dbReference>
<dbReference type="Proteomes" id="UP001303473">
    <property type="component" value="Unassembled WGS sequence"/>
</dbReference>
<dbReference type="AlphaFoldDB" id="A0AAN6MZ42"/>
<evidence type="ECO:0000256" key="4">
    <source>
        <dbReference type="ARBA" id="ARBA00023136"/>
    </source>
</evidence>
<feature type="domain" description="Rhodopsin" evidence="8">
    <location>
        <begin position="40"/>
        <end position="279"/>
    </location>
</feature>
<sequence>MDSAFPNGIEISERAAYLARLHIGITSTVFALCALTFYTRMHQRMKPNWNVGQDDWFLTAGFVLSLVDFFMLLPMMITSPGFVSLPQAAAVAKSSWLATTIWGLAMTCVKVSTASTLLRIKSSLRWKSFLYTFIGIQVIYGIGNTLFDLLACRPLAAAWDPTIPGGKCVDPETILVASNVGSAINITTDVLLSLAPATFLRKLNRPLRERIFVCCLMGMGVFASVSSITKTFTVQRWSRMIPGDDDWALGVAISTWTIVEEQLAILAACLPAQKVILQRLLAKIGINLTSRGRGGRSPYYNNDAHRRAAGPGTFANSTSNRHVSRYGIRDGQDDGEWFAMTDMSGGCSTPRTTHTDIDSFNEGNSTSEHRPEQLPAQAV</sequence>
<comment type="subcellular location">
    <subcellularLocation>
        <location evidence="1">Membrane</location>
        <topology evidence="1">Multi-pass membrane protein</topology>
    </subcellularLocation>
</comment>
<dbReference type="EMBL" id="MU853896">
    <property type="protein sequence ID" value="KAK3936054.1"/>
    <property type="molecule type" value="Genomic_DNA"/>
</dbReference>
<evidence type="ECO:0000259" key="8">
    <source>
        <dbReference type="Pfam" id="PF20684"/>
    </source>
</evidence>
<evidence type="ECO:0000256" key="6">
    <source>
        <dbReference type="SAM" id="MobiDB-lite"/>
    </source>
</evidence>
<reference evidence="10" key="1">
    <citation type="journal article" date="2023" name="Mol. Phylogenet. Evol.">
        <title>Genome-scale phylogeny and comparative genomics of the fungal order Sordariales.</title>
        <authorList>
            <person name="Hensen N."/>
            <person name="Bonometti L."/>
            <person name="Westerberg I."/>
            <person name="Brannstrom I.O."/>
            <person name="Guillou S."/>
            <person name="Cros-Aarteil S."/>
            <person name="Calhoun S."/>
            <person name="Haridas S."/>
            <person name="Kuo A."/>
            <person name="Mondo S."/>
            <person name="Pangilinan J."/>
            <person name="Riley R."/>
            <person name="LaButti K."/>
            <person name="Andreopoulos B."/>
            <person name="Lipzen A."/>
            <person name="Chen C."/>
            <person name="Yan M."/>
            <person name="Daum C."/>
            <person name="Ng V."/>
            <person name="Clum A."/>
            <person name="Steindorff A."/>
            <person name="Ohm R.A."/>
            <person name="Martin F."/>
            <person name="Silar P."/>
            <person name="Natvig D.O."/>
            <person name="Lalanne C."/>
            <person name="Gautier V."/>
            <person name="Ament-Velasquez S.L."/>
            <person name="Kruys A."/>
            <person name="Hutchinson M.I."/>
            <person name="Powell A.J."/>
            <person name="Barry K."/>
            <person name="Miller A.N."/>
            <person name="Grigoriev I.V."/>
            <person name="Debuchy R."/>
            <person name="Gladieux P."/>
            <person name="Hiltunen Thoren M."/>
            <person name="Johannesson H."/>
        </authorList>
    </citation>
    <scope>NUCLEOTIDE SEQUENCE [LARGE SCALE GENOMIC DNA]</scope>
    <source>
        <strain evidence="10">CBS 340.73</strain>
    </source>
</reference>
<comment type="similarity">
    <text evidence="5">Belongs to the SAT4 family.</text>
</comment>
<feature type="region of interest" description="Disordered" evidence="6">
    <location>
        <begin position="297"/>
        <end position="379"/>
    </location>
</feature>
<dbReference type="InterPro" id="IPR052337">
    <property type="entry name" value="SAT4-like"/>
</dbReference>
<feature type="transmembrane region" description="Helical" evidence="7">
    <location>
        <begin position="56"/>
        <end position="77"/>
    </location>
</feature>
<comment type="caution">
    <text evidence="9">The sequence shown here is derived from an EMBL/GenBank/DDBJ whole genome shotgun (WGS) entry which is preliminary data.</text>
</comment>
<evidence type="ECO:0000313" key="9">
    <source>
        <dbReference type="EMBL" id="KAK3936054.1"/>
    </source>
</evidence>
<evidence type="ECO:0000256" key="1">
    <source>
        <dbReference type="ARBA" id="ARBA00004141"/>
    </source>
</evidence>
<evidence type="ECO:0000256" key="5">
    <source>
        <dbReference type="ARBA" id="ARBA00038359"/>
    </source>
</evidence>
<evidence type="ECO:0000313" key="10">
    <source>
        <dbReference type="Proteomes" id="UP001303473"/>
    </source>
</evidence>
<evidence type="ECO:0000256" key="2">
    <source>
        <dbReference type="ARBA" id="ARBA00022692"/>
    </source>
</evidence>
<keyword evidence="4 7" id="KW-0472">Membrane</keyword>